<accession>A0A6B0GKP3</accession>
<sequence>MNRDRAVSEVVGFVLVFSLITMTVGVVYVAGFEGLTGARDAERVNNAERAFDVLAHNVEDIGRDGAPGRSTEVKLADAQLSFGEETTVSWCWDEDGSGNASNDCDTANNSQTLRPIVFEADGTRIVYENGAVIRSQDGGAIVRRAPEMVFRGPDSAPGPGETVVLPTIVMNQQETSGVGGESTVLVRTQLQSGQGGRSTLEPRPTADGAIQYRINTSADRAAAWERYLDDQISWQDDACRVTDDDEGVVTCWFDADRTTFPVVRIDATFA</sequence>
<evidence type="ECO:0000313" key="3">
    <source>
        <dbReference type="Proteomes" id="UP000451471"/>
    </source>
</evidence>
<proteinExistence type="predicted"/>
<gene>
    <name evidence="2" type="ORF">GQS65_02455</name>
</gene>
<dbReference type="EMBL" id="WSZK01000006">
    <property type="protein sequence ID" value="MWG33363.1"/>
    <property type="molecule type" value="Genomic_DNA"/>
</dbReference>
<name>A0A6B0GKP3_9EURY</name>
<dbReference type="AlphaFoldDB" id="A0A6B0GKP3"/>
<protein>
    <submittedName>
        <fullName evidence="2">Uncharacterized protein</fullName>
    </submittedName>
</protein>
<keyword evidence="3" id="KW-1185">Reference proteome</keyword>
<reference evidence="2 3" key="1">
    <citation type="submission" date="2019-12" db="EMBL/GenBank/DDBJ databases">
        <title>Halocatena pleomorpha gen. nov. sp. nov., an extremely halophilic archaeon of family Halobacteriaceae isolated from saltpan soil.</title>
        <authorList>
            <person name="Pal Y."/>
            <person name="Verma A."/>
            <person name="Krishnamurthi S."/>
            <person name="Kumar P."/>
        </authorList>
    </citation>
    <scope>NUCLEOTIDE SEQUENCE [LARGE SCALE GENOMIC DNA]</scope>
    <source>
        <strain evidence="2 3">JCM 16495</strain>
    </source>
</reference>
<feature type="transmembrane region" description="Helical" evidence="1">
    <location>
        <begin position="12"/>
        <end position="31"/>
    </location>
</feature>
<dbReference type="RefSeq" id="WP_158203082.1">
    <property type="nucleotide sequence ID" value="NZ_WSZK01000006.1"/>
</dbReference>
<evidence type="ECO:0000256" key="1">
    <source>
        <dbReference type="SAM" id="Phobius"/>
    </source>
</evidence>
<keyword evidence="1" id="KW-0812">Transmembrane</keyword>
<evidence type="ECO:0000313" key="2">
    <source>
        <dbReference type="EMBL" id="MWG33363.1"/>
    </source>
</evidence>
<comment type="caution">
    <text evidence="2">The sequence shown here is derived from an EMBL/GenBank/DDBJ whole genome shotgun (WGS) entry which is preliminary data.</text>
</comment>
<keyword evidence="1" id="KW-1133">Transmembrane helix</keyword>
<keyword evidence="1" id="KW-0472">Membrane</keyword>
<dbReference type="Proteomes" id="UP000451471">
    <property type="component" value="Unassembled WGS sequence"/>
</dbReference>
<dbReference type="InterPro" id="IPR055713">
    <property type="entry name" value="DUF7289"/>
</dbReference>
<organism evidence="2 3">
    <name type="scientific">Halomarina oriensis</name>
    <dbReference type="NCBI Taxonomy" id="671145"/>
    <lineage>
        <taxon>Archaea</taxon>
        <taxon>Methanobacteriati</taxon>
        <taxon>Methanobacteriota</taxon>
        <taxon>Stenosarchaea group</taxon>
        <taxon>Halobacteria</taxon>
        <taxon>Halobacteriales</taxon>
        <taxon>Natronomonadaceae</taxon>
        <taxon>Halomarina</taxon>
    </lineage>
</organism>
<dbReference type="Pfam" id="PF23960">
    <property type="entry name" value="DUF7289"/>
    <property type="match status" value="1"/>
</dbReference>
<dbReference type="OrthoDB" id="118051at2157"/>